<dbReference type="PATRIC" id="fig|465820.4.peg.1448"/>
<keyword evidence="1" id="KW-0472">Membrane</keyword>
<organism evidence="2 3">
    <name type="scientific">Curtobacterium oceanosedimentum</name>
    <dbReference type="NCBI Taxonomy" id="465820"/>
    <lineage>
        <taxon>Bacteria</taxon>
        <taxon>Bacillati</taxon>
        <taxon>Actinomycetota</taxon>
        <taxon>Actinomycetes</taxon>
        <taxon>Micrococcales</taxon>
        <taxon>Microbacteriaceae</taxon>
        <taxon>Curtobacterium</taxon>
    </lineage>
</organism>
<keyword evidence="1" id="KW-0812">Transmembrane</keyword>
<dbReference type="Proteomes" id="UP000072763">
    <property type="component" value="Unassembled WGS sequence"/>
</dbReference>
<feature type="transmembrane region" description="Helical" evidence="1">
    <location>
        <begin position="64"/>
        <end position="83"/>
    </location>
</feature>
<dbReference type="EMBL" id="LDRC01000033">
    <property type="protein sequence ID" value="KTR52256.1"/>
    <property type="molecule type" value="Genomic_DNA"/>
</dbReference>
<comment type="caution">
    <text evidence="2">The sequence shown here is derived from an EMBL/GenBank/DDBJ whole genome shotgun (WGS) entry which is preliminary data.</text>
</comment>
<evidence type="ECO:0000256" key="1">
    <source>
        <dbReference type="SAM" id="Phobius"/>
    </source>
</evidence>
<evidence type="ECO:0000313" key="2">
    <source>
        <dbReference type="EMBL" id="KTR52256.1"/>
    </source>
</evidence>
<reference evidence="2 3" key="1">
    <citation type="journal article" date="2016" name="Front. Microbiol.">
        <title>Genomic Resource of Rice Seed Associated Bacteria.</title>
        <authorList>
            <person name="Midha S."/>
            <person name="Bansal K."/>
            <person name="Sharma S."/>
            <person name="Kumar N."/>
            <person name="Patil P.P."/>
            <person name="Chaudhry V."/>
            <person name="Patil P.B."/>
        </authorList>
    </citation>
    <scope>NUCLEOTIDE SEQUENCE [LARGE SCALE GENOMIC DNA]</scope>
    <source>
        <strain evidence="2 3">NS359</strain>
    </source>
</reference>
<gene>
    <name evidence="2" type="ORF">NS359_06855</name>
</gene>
<name>A0A147DRD1_9MICO</name>
<evidence type="ECO:0000313" key="3">
    <source>
        <dbReference type="Proteomes" id="UP000072763"/>
    </source>
</evidence>
<keyword evidence="1" id="KW-1133">Transmembrane helix</keyword>
<proteinExistence type="predicted"/>
<dbReference type="RefSeq" id="WP_058749524.1">
    <property type="nucleotide sequence ID" value="NZ_LDRC01000033.1"/>
</dbReference>
<protein>
    <submittedName>
        <fullName evidence="2">Uncharacterized protein</fullName>
    </submittedName>
</protein>
<accession>A0A147DRD1</accession>
<dbReference type="AlphaFoldDB" id="A0A147DRD1"/>
<sequence length="90" mass="9299">MTVLRTIAIALTSIILSAFLLVASTIASVVVATASGKDVVVPGLVEVTAGDGAELASVSAGDRFLVWFAVVATVFTVAGIVWLRRRGRRA</sequence>